<proteinExistence type="predicted"/>
<dbReference type="Proteomes" id="UP000479000">
    <property type="component" value="Unassembled WGS sequence"/>
</dbReference>
<reference evidence="2 3" key="1">
    <citation type="submission" date="2020-02" db="EMBL/GenBank/DDBJ databases">
        <authorList>
            <person name="Ferguson B K."/>
        </authorList>
    </citation>
    <scope>NUCLEOTIDE SEQUENCE [LARGE SCALE GENOMIC DNA]</scope>
</reference>
<feature type="region of interest" description="Disordered" evidence="1">
    <location>
        <begin position="97"/>
        <end position="131"/>
    </location>
</feature>
<feature type="region of interest" description="Disordered" evidence="1">
    <location>
        <begin position="150"/>
        <end position="213"/>
    </location>
</feature>
<evidence type="ECO:0000256" key="1">
    <source>
        <dbReference type="SAM" id="MobiDB-lite"/>
    </source>
</evidence>
<protein>
    <submittedName>
        <fullName evidence="2">Uncharacterized protein</fullName>
    </submittedName>
</protein>
<accession>A0A6H5H9M3</accession>
<feature type="non-terminal residue" evidence="2">
    <location>
        <position position="213"/>
    </location>
</feature>
<feature type="compositionally biased region" description="Acidic residues" evidence="1">
    <location>
        <begin position="47"/>
        <end position="58"/>
    </location>
</feature>
<keyword evidence="3" id="KW-1185">Reference proteome</keyword>
<feature type="region of interest" description="Disordered" evidence="1">
    <location>
        <begin position="1"/>
        <end position="63"/>
    </location>
</feature>
<feature type="compositionally biased region" description="Basic and acidic residues" evidence="1">
    <location>
        <begin position="1"/>
        <end position="33"/>
    </location>
</feature>
<sequence>MLEQIDAKDKLEPESEVDVPKDLKKLDQLKTEVKPLTAGETTGRVDETEEQDETEMDEEYTKTTLSQIPVEKKIESVTDDTKPFDTEISNVIEVETRSKVLEHEPDDSKEPLPLEKSKIPEDTIQPAKDAENLTLDEAAKDKELMLEQIETKDKLERESKVDVPKDLKKQDPLKLEVKPQSKEERMARKDETEVQDQAALDEEPTKTTISSIQ</sequence>
<feature type="compositionally biased region" description="Basic and acidic residues" evidence="1">
    <location>
        <begin position="97"/>
        <end position="121"/>
    </location>
</feature>
<organism evidence="2 3">
    <name type="scientific">Nesidiocoris tenuis</name>
    <dbReference type="NCBI Taxonomy" id="355587"/>
    <lineage>
        <taxon>Eukaryota</taxon>
        <taxon>Metazoa</taxon>
        <taxon>Ecdysozoa</taxon>
        <taxon>Arthropoda</taxon>
        <taxon>Hexapoda</taxon>
        <taxon>Insecta</taxon>
        <taxon>Pterygota</taxon>
        <taxon>Neoptera</taxon>
        <taxon>Paraneoptera</taxon>
        <taxon>Hemiptera</taxon>
        <taxon>Heteroptera</taxon>
        <taxon>Panheteroptera</taxon>
        <taxon>Cimicomorpha</taxon>
        <taxon>Miridae</taxon>
        <taxon>Dicyphina</taxon>
        <taxon>Nesidiocoris</taxon>
    </lineage>
</organism>
<name>A0A6H5H9M3_9HEMI</name>
<evidence type="ECO:0000313" key="2">
    <source>
        <dbReference type="EMBL" id="CAB0013067.1"/>
    </source>
</evidence>
<dbReference type="EMBL" id="CADCXU010025980">
    <property type="protein sequence ID" value="CAB0013067.1"/>
    <property type="molecule type" value="Genomic_DNA"/>
</dbReference>
<feature type="compositionally biased region" description="Basic and acidic residues" evidence="1">
    <location>
        <begin position="150"/>
        <end position="192"/>
    </location>
</feature>
<gene>
    <name evidence="2" type="ORF">NTEN_LOCUS17727</name>
</gene>
<dbReference type="AlphaFoldDB" id="A0A6H5H9M3"/>
<evidence type="ECO:0000313" key="3">
    <source>
        <dbReference type="Proteomes" id="UP000479000"/>
    </source>
</evidence>